<name>A0ABV1FRD5_9BACT</name>
<feature type="transmembrane region" description="Helical" evidence="1">
    <location>
        <begin position="358"/>
        <end position="380"/>
    </location>
</feature>
<dbReference type="RefSeq" id="WP_215760018.1">
    <property type="nucleotide sequence ID" value="NZ_JAHKBE010000027.1"/>
</dbReference>
<proteinExistence type="predicted"/>
<dbReference type="Proteomes" id="UP001487296">
    <property type="component" value="Unassembled WGS sequence"/>
</dbReference>
<evidence type="ECO:0000313" key="3">
    <source>
        <dbReference type="Proteomes" id="UP001487296"/>
    </source>
</evidence>
<evidence type="ECO:0000256" key="1">
    <source>
        <dbReference type="SAM" id="Phobius"/>
    </source>
</evidence>
<sequence>MEPNPFNILNAYADCSAKELAASKARLTAFTSVGKVVKDLVVSASGEKQHNITAAQIQAAYNTLQQPNNKISYALLWFFKPEVVELRELLEHGTVSEIACGFENYYDRLDDKSPKPLWLLQDLTTINLLSENCIKALTFAYEIFPRTQEWLDSIGCETLRMSSQELETLFTALLEETGHRIEKSQLYLSLIERYLKELKGNSFDLHVLGEKVLLLEKYYSEVETFTEKTQLGIWSDRLSNEAMRIINENFPFWTKLFAKLFWCNSSDEIKSKALYAATILDNIKKLFNCSNRMEKKIEKKSNALAKFEPPLLIAVPGGMIGGGIIGMGLFVWFPIRCILWGVFSIFCDGKLINTVDTFLMKCAINTGMALIMSLPIWLTLLILLDIISGNTIFVILVWIAIAGIVFFVTNEKR</sequence>
<protein>
    <submittedName>
        <fullName evidence="2">Uncharacterized protein</fullName>
    </submittedName>
</protein>
<keyword evidence="1" id="KW-0812">Transmembrane</keyword>
<organism evidence="2 3">
    <name type="scientific">Hallella faecis</name>
    <dbReference type="NCBI Taxonomy" id="2841596"/>
    <lineage>
        <taxon>Bacteria</taxon>
        <taxon>Pseudomonadati</taxon>
        <taxon>Bacteroidota</taxon>
        <taxon>Bacteroidia</taxon>
        <taxon>Bacteroidales</taxon>
        <taxon>Prevotellaceae</taxon>
        <taxon>Hallella</taxon>
    </lineage>
</organism>
<dbReference type="EMBL" id="JBBNFP010000028">
    <property type="protein sequence ID" value="MEQ2486972.1"/>
    <property type="molecule type" value="Genomic_DNA"/>
</dbReference>
<feature type="transmembrane region" description="Helical" evidence="1">
    <location>
        <begin position="386"/>
        <end position="408"/>
    </location>
</feature>
<keyword evidence="1" id="KW-0472">Membrane</keyword>
<keyword evidence="1" id="KW-1133">Transmembrane helix</keyword>
<accession>A0ABV1FRD5</accession>
<comment type="caution">
    <text evidence="2">The sequence shown here is derived from an EMBL/GenBank/DDBJ whole genome shotgun (WGS) entry which is preliminary data.</text>
</comment>
<evidence type="ECO:0000313" key="2">
    <source>
        <dbReference type="EMBL" id="MEQ2486972.1"/>
    </source>
</evidence>
<gene>
    <name evidence="2" type="ORF">AAAT34_07870</name>
</gene>
<feature type="transmembrane region" description="Helical" evidence="1">
    <location>
        <begin position="319"/>
        <end position="346"/>
    </location>
</feature>
<keyword evidence="3" id="KW-1185">Reference proteome</keyword>
<reference evidence="2 3" key="1">
    <citation type="submission" date="2024-04" db="EMBL/GenBank/DDBJ databases">
        <title>Human intestinal bacterial collection.</title>
        <authorList>
            <person name="Pauvert C."/>
            <person name="Hitch T.C.A."/>
            <person name="Clavel T."/>
        </authorList>
    </citation>
    <scope>NUCLEOTIDE SEQUENCE [LARGE SCALE GENOMIC DNA]</scope>
    <source>
        <strain evidence="2 3">CLA-AA-H145</strain>
    </source>
</reference>